<protein>
    <recommendedName>
        <fullName evidence="3">WxL domain-containing protein</fullName>
    </recommendedName>
</protein>
<dbReference type="EMBL" id="LT607752">
    <property type="protein sequence ID" value="SCG45837.1"/>
    <property type="molecule type" value="Genomic_DNA"/>
</dbReference>
<dbReference type="AlphaFoldDB" id="A0A1C5HIZ6"/>
<dbReference type="Proteomes" id="UP000198226">
    <property type="component" value="Chromosome I"/>
</dbReference>
<keyword evidence="2" id="KW-1185">Reference proteome</keyword>
<evidence type="ECO:0008006" key="3">
    <source>
        <dbReference type="Google" id="ProtNLM"/>
    </source>
</evidence>
<sequence>MALVVGLDITVPPTASLGAGVPGATLSRSLGTVTVNDTRTTNPNTWLATVSTTVFITAGGGAGKTIAATQVSYWSGPVTKQNGGGTKVPGQATAAQAVTLTVPRVAFTKTSGNQRNSVSWAPTLRVAIPAAAVGGVYTGTITHSVA</sequence>
<reference evidence="2" key="1">
    <citation type="submission" date="2016-06" db="EMBL/GenBank/DDBJ databases">
        <authorList>
            <person name="Varghese N."/>
            <person name="Submissions Spin"/>
        </authorList>
    </citation>
    <scope>NUCLEOTIDE SEQUENCE [LARGE SCALE GENOMIC DNA]</scope>
    <source>
        <strain evidence="2">DSM 44983</strain>
    </source>
</reference>
<accession>A0A1C5HIZ6</accession>
<proteinExistence type="predicted"/>
<evidence type="ECO:0000313" key="2">
    <source>
        <dbReference type="Proteomes" id="UP000198226"/>
    </source>
</evidence>
<evidence type="ECO:0000313" key="1">
    <source>
        <dbReference type="EMBL" id="SCG45837.1"/>
    </source>
</evidence>
<name>A0A1C5HIZ6_9ACTN</name>
<organism evidence="1 2">
    <name type="scientific">Micromonospora rifamycinica</name>
    <dbReference type="NCBI Taxonomy" id="291594"/>
    <lineage>
        <taxon>Bacteria</taxon>
        <taxon>Bacillati</taxon>
        <taxon>Actinomycetota</taxon>
        <taxon>Actinomycetes</taxon>
        <taxon>Micromonosporales</taxon>
        <taxon>Micromonosporaceae</taxon>
        <taxon>Micromonospora</taxon>
    </lineage>
</organism>
<gene>
    <name evidence="1" type="ORF">GA0070623_1294</name>
</gene>